<dbReference type="Gene3D" id="3.50.50.60">
    <property type="entry name" value="FAD/NAD(P)-binding domain"/>
    <property type="match status" value="1"/>
</dbReference>
<evidence type="ECO:0000259" key="6">
    <source>
        <dbReference type="Pfam" id="PF01494"/>
    </source>
</evidence>
<evidence type="ECO:0000313" key="8">
    <source>
        <dbReference type="Proteomes" id="UP001059617"/>
    </source>
</evidence>
<reference evidence="7" key="1">
    <citation type="submission" date="2021-04" db="EMBL/GenBank/DDBJ databases">
        <authorList>
            <person name="Hartkoorn R.C."/>
            <person name="Beaudoing E."/>
            <person name="Hot D."/>
        </authorList>
    </citation>
    <scope>NUCLEOTIDE SEQUENCE</scope>
    <source>
        <strain evidence="7">NRRL B-16292</strain>
    </source>
</reference>
<reference evidence="7" key="2">
    <citation type="submission" date="2022-09" db="EMBL/GenBank/DDBJ databases">
        <title>Biosynthetic gene clusters of Dactylosporangioum fulvum.</title>
        <authorList>
            <person name="Caradec T."/>
        </authorList>
    </citation>
    <scope>NUCLEOTIDE SEQUENCE</scope>
    <source>
        <strain evidence="7">NRRL B-16292</strain>
    </source>
</reference>
<protein>
    <submittedName>
        <fullName evidence="7">FAD-dependent monooxygenase</fullName>
    </submittedName>
</protein>
<evidence type="ECO:0000256" key="4">
    <source>
        <dbReference type="ARBA" id="ARBA00023002"/>
    </source>
</evidence>
<proteinExistence type="predicted"/>
<dbReference type="EMBL" id="CP073720">
    <property type="protein sequence ID" value="UWP87123.1"/>
    <property type="molecule type" value="Genomic_DNA"/>
</dbReference>
<keyword evidence="2" id="KW-0285">Flavoprotein</keyword>
<evidence type="ECO:0000256" key="2">
    <source>
        <dbReference type="ARBA" id="ARBA00022630"/>
    </source>
</evidence>
<keyword evidence="5 7" id="KW-0503">Monooxygenase</keyword>
<keyword evidence="3" id="KW-0274">FAD</keyword>
<dbReference type="PANTHER" id="PTHR13789">
    <property type="entry name" value="MONOOXYGENASE"/>
    <property type="match status" value="1"/>
</dbReference>
<feature type="domain" description="FAD-binding" evidence="6">
    <location>
        <begin position="4"/>
        <end position="339"/>
    </location>
</feature>
<evidence type="ECO:0000256" key="1">
    <source>
        <dbReference type="ARBA" id="ARBA00001974"/>
    </source>
</evidence>
<accession>A0ABY5WAP1</accession>
<comment type="cofactor">
    <cofactor evidence="1">
        <name>FAD</name>
        <dbReference type="ChEBI" id="CHEBI:57692"/>
    </cofactor>
</comment>
<dbReference type="Proteomes" id="UP001059617">
    <property type="component" value="Chromosome"/>
</dbReference>
<dbReference type="SUPFAM" id="SSF54373">
    <property type="entry name" value="FAD-linked reductases, C-terminal domain"/>
    <property type="match status" value="1"/>
</dbReference>
<keyword evidence="4" id="KW-0560">Oxidoreductase</keyword>
<evidence type="ECO:0000256" key="3">
    <source>
        <dbReference type="ARBA" id="ARBA00022827"/>
    </source>
</evidence>
<dbReference type="InterPro" id="IPR002938">
    <property type="entry name" value="FAD-bd"/>
</dbReference>
<evidence type="ECO:0000313" key="7">
    <source>
        <dbReference type="EMBL" id="UWP87123.1"/>
    </source>
</evidence>
<dbReference type="RefSeq" id="WP_259866993.1">
    <property type="nucleotide sequence ID" value="NZ_BAAAST010000175.1"/>
</dbReference>
<dbReference type="InterPro" id="IPR036188">
    <property type="entry name" value="FAD/NAD-bd_sf"/>
</dbReference>
<evidence type="ECO:0000256" key="5">
    <source>
        <dbReference type="ARBA" id="ARBA00023033"/>
    </source>
</evidence>
<dbReference type="Pfam" id="PF01494">
    <property type="entry name" value="FAD_binding_3"/>
    <property type="match status" value="1"/>
</dbReference>
<dbReference type="PANTHER" id="PTHR13789:SF318">
    <property type="entry name" value="GERANYLGERANYL DIPHOSPHATE REDUCTASE"/>
    <property type="match status" value="1"/>
</dbReference>
<gene>
    <name evidence="7" type="ORF">Dfulv_23930</name>
</gene>
<organism evidence="7 8">
    <name type="scientific">Dactylosporangium fulvum</name>
    <dbReference type="NCBI Taxonomy" id="53359"/>
    <lineage>
        <taxon>Bacteria</taxon>
        <taxon>Bacillati</taxon>
        <taxon>Actinomycetota</taxon>
        <taxon>Actinomycetes</taxon>
        <taxon>Micromonosporales</taxon>
        <taxon>Micromonosporaceae</taxon>
        <taxon>Dactylosporangium</taxon>
    </lineage>
</organism>
<sequence length="388" mass="41520">MSEHVVVVGGGIGGLALALAVAARGHRATVLERSAEFAELGAGIQLAPNGIHALDRLGLGTAVRAIATPMDELRFMDGVTGAHVVSMPLTGQYQRRFGSSYVVVHRGHLYGLLLDACRAAPGVELRAASPVVGYAQDATGATAVLATGARVTGTVLVGADGIRSAIREQLVGDGEPRVSGITVYRSIIPIEEVPAPLRTAAVTWWAGPKCHFVHYPIGGGRFLNLAASSDDGVTEAFAGIPATTERVRREFRRLPAARHLLDLGRDWRAWVLVDREPVDEWCDGRVTLLGDAAHPMLHYAAQGACQALEDAVLLAELVERGPAGLAEYRDRRRGRTAAIQRISRESIRLWHPAGDAAAARNRLLAAMTAEQLHDEVAWMHEERIGAVR</sequence>
<dbReference type="SUPFAM" id="SSF51905">
    <property type="entry name" value="FAD/NAD(P)-binding domain"/>
    <property type="match status" value="1"/>
</dbReference>
<dbReference type="InterPro" id="IPR050493">
    <property type="entry name" value="FAD-dep_Monooxygenase_BioMet"/>
</dbReference>
<dbReference type="PRINTS" id="PR00420">
    <property type="entry name" value="RNGMNOXGNASE"/>
</dbReference>
<dbReference type="GO" id="GO:0004497">
    <property type="term" value="F:monooxygenase activity"/>
    <property type="evidence" value="ECO:0007669"/>
    <property type="project" value="UniProtKB-KW"/>
</dbReference>
<name>A0ABY5WAP1_9ACTN</name>
<keyword evidence="8" id="KW-1185">Reference proteome</keyword>